<feature type="domain" description="Knr4/Smi1-like" evidence="1">
    <location>
        <begin position="26"/>
        <end position="163"/>
    </location>
</feature>
<dbReference type="SUPFAM" id="SSF160631">
    <property type="entry name" value="SMI1/KNR4-like"/>
    <property type="match status" value="1"/>
</dbReference>
<keyword evidence="3" id="KW-1185">Reference proteome</keyword>
<dbReference type="InterPro" id="IPR018958">
    <property type="entry name" value="Knr4/Smi1-like_dom"/>
</dbReference>
<dbReference type="RefSeq" id="WP_377030774.1">
    <property type="nucleotide sequence ID" value="NZ_JBHOMY010000081.1"/>
</dbReference>
<dbReference type="Proteomes" id="UP001593940">
    <property type="component" value="Unassembled WGS sequence"/>
</dbReference>
<sequence>MKTIRRLIVPVTERWNEGEQDWSFVKDPSHDIRIWEKTNGMRLPDGYRRFMLAFNGGCVYPRLFFYAVPLEYYPSTEPVTFVDLFYSWSDVRKYSRGDVYGRGNPPDMLFIGSTPGGLQILMSLRAEEFGQIFCWVHNTNIWGTDGNDHIWYQASSFENFLKSLYDEPDRSDYDNWRIPIYDKLAKPLAF</sequence>
<dbReference type="InterPro" id="IPR037883">
    <property type="entry name" value="Knr4/Smi1-like_sf"/>
</dbReference>
<evidence type="ECO:0000313" key="3">
    <source>
        <dbReference type="Proteomes" id="UP001593940"/>
    </source>
</evidence>
<name>A0ABV6YCL5_9HYPH</name>
<organism evidence="2 3">
    <name type="scientific">Microvirga arabica</name>
    <dbReference type="NCBI Taxonomy" id="1128671"/>
    <lineage>
        <taxon>Bacteria</taxon>
        <taxon>Pseudomonadati</taxon>
        <taxon>Pseudomonadota</taxon>
        <taxon>Alphaproteobacteria</taxon>
        <taxon>Hyphomicrobiales</taxon>
        <taxon>Methylobacteriaceae</taxon>
        <taxon>Microvirga</taxon>
    </lineage>
</organism>
<accession>A0ABV6YCL5</accession>
<reference evidence="2 3" key="1">
    <citation type="submission" date="2024-09" db="EMBL/GenBank/DDBJ databases">
        <title>Nodulacao em especies de Leguminosae Basais da Amazonia e Caracterizacao dos Rizobios e Bacterias Associadas aos Nodulos.</title>
        <authorList>
            <person name="Jambeiro I.C.A."/>
            <person name="Lopes I.S."/>
            <person name="Aguiar E.R.G.R."/>
            <person name="Santos A.F.J."/>
            <person name="Dos Santos J.M.F."/>
            <person name="Gross E."/>
        </authorList>
    </citation>
    <scope>NUCLEOTIDE SEQUENCE [LARGE SCALE GENOMIC DNA]</scope>
    <source>
        <strain evidence="2 3">BRUESC1165</strain>
    </source>
</reference>
<dbReference type="Pfam" id="PF09346">
    <property type="entry name" value="SMI1_KNR4"/>
    <property type="match status" value="1"/>
</dbReference>
<comment type="caution">
    <text evidence="2">The sequence shown here is derived from an EMBL/GenBank/DDBJ whole genome shotgun (WGS) entry which is preliminary data.</text>
</comment>
<dbReference type="Gene3D" id="3.40.1580.10">
    <property type="entry name" value="SMI1/KNR4-like"/>
    <property type="match status" value="1"/>
</dbReference>
<protein>
    <submittedName>
        <fullName evidence="2">SMI1/KNR4 family protein</fullName>
    </submittedName>
</protein>
<evidence type="ECO:0000313" key="2">
    <source>
        <dbReference type="EMBL" id="MFC1458999.1"/>
    </source>
</evidence>
<proteinExistence type="predicted"/>
<evidence type="ECO:0000259" key="1">
    <source>
        <dbReference type="SMART" id="SM00860"/>
    </source>
</evidence>
<dbReference type="EMBL" id="JBHOMY010000081">
    <property type="protein sequence ID" value="MFC1458999.1"/>
    <property type="molecule type" value="Genomic_DNA"/>
</dbReference>
<dbReference type="SMART" id="SM00860">
    <property type="entry name" value="SMI1_KNR4"/>
    <property type="match status" value="1"/>
</dbReference>
<gene>
    <name evidence="2" type="ORF">ACETIH_20310</name>
</gene>